<proteinExistence type="predicted"/>
<name>A0A1Z1WNG5_9ACTN</name>
<evidence type="ECO:0000313" key="2">
    <source>
        <dbReference type="EMBL" id="ARX87994.1"/>
    </source>
</evidence>
<evidence type="ECO:0000313" key="3">
    <source>
        <dbReference type="Proteomes" id="UP000195880"/>
    </source>
</evidence>
<dbReference type="KEGG" id="salf:SMD44_07480"/>
<sequence length="65" mass="7108">MSPSEPPTENCIGPKEGKYCRTGLLAAGLPSGFCRNVSVRPPMMMRKKPSRSFLTRTPSSRPSEP</sequence>
<dbReference type="EMBL" id="CP021748">
    <property type="protein sequence ID" value="ARX87994.1"/>
    <property type="molecule type" value="Genomic_DNA"/>
</dbReference>
<dbReference type="AlphaFoldDB" id="A0A1Z1WNG5"/>
<feature type="region of interest" description="Disordered" evidence="1">
    <location>
        <begin position="45"/>
        <end position="65"/>
    </location>
</feature>
<organism evidence="2 3">
    <name type="scientific">Streptomyces alboflavus</name>
    <dbReference type="NCBI Taxonomy" id="67267"/>
    <lineage>
        <taxon>Bacteria</taxon>
        <taxon>Bacillati</taxon>
        <taxon>Actinomycetota</taxon>
        <taxon>Actinomycetes</taxon>
        <taxon>Kitasatosporales</taxon>
        <taxon>Streptomycetaceae</taxon>
        <taxon>Streptomyces</taxon>
    </lineage>
</organism>
<evidence type="ECO:0000256" key="1">
    <source>
        <dbReference type="SAM" id="MobiDB-lite"/>
    </source>
</evidence>
<feature type="compositionally biased region" description="Polar residues" evidence="1">
    <location>
        <begin position="52"/>
        <end position="65"/>
    </location>
</feature>
<reference evidence="2 3" key="1">
    <citation type="submission" date="2017-05" db="EMBL/GenBank/DDBJ databases">
        <title>Streptomyces alboflavus Genome sequencing and assembly.</title>
        <authorList>
            <person name="Wang Y."/>
            <person name="Du B."/>
            <person name="Ding Y."/>
            <person name="Liu H."/>
            <person name="Hou Q."/>
            <person name="Liu K."/>
            <person name="Wang C."/>
            <person name="Yao L."/>
        </authorList>
    </citation>
    <scope>NUCLEOTIDE SEQUENCE [LARGE SCALE GENOMIC DNA]</scope>
    <source>
        <strain evidence="2 3">MDJK44</strain>
    </source>
</reference>
<gene>
    <name evidence="2" type="ORF">SMD44_07480</name>
</gene>
<protein>
    <submittedName>
        <fullName evidence="2">Uncharacterized protein</fullName>
    </submittedName>
</protein>
<dbReference type="Proteomes" id="UP000195880">
    <property type="component" value="Chromosome"/>
</dbReference>
<accession>A0A1Z1WNG5</accession>
<keyword evidence="3" id="KW-1185">Reference proteome</keyword>